<feature type="domain" description="PKS/mFAS DH" evidence="8">
    <location>
        <begin position="945"/>
        <end position="1197"/>
    </location>
</feature>
<dbReference type="SMART" id="SM00825">
    <property type="entry name" value="PKS_KS"/>
    <property type="match status" value="1"/>
</dbReference>
<keyword evidence="1" id="KW-0596">Phosphopantetheine</keyword>
<dbReference type="InterPro" id="IPR032821">
    <property type="entry name" value="PKS_assoc"/>
</dbReference>
<dbReference type="Pfam" id="PF21089">
    <property type="entry name" value="PKS_DH_N"/>
    <property type="match status" value="1"/>
</dbReference>
<dbReference type="RefSeq" id="WP_348950118.1">
    <property type="nucleotide sequence ID" value="NZ_JBDZYD010000004.1"/>
</dbReference>
<dbReference type="Gene3D" id="1.10.1200.10">
    <property type="entry name" value="ACP-like"/>
    <property type="match status" value="3"/>
</dbReference>
<reference evidence="9 10" key="1">
    <citation type="submission" date="2024-05" db="EMBL/GenBank/DDBJ databases">
        <authorList>
            <person name="Zhao H."/>
            <person name="Xu Y."/>
            <person name="Lin S."/>
            <person name="Spain J.C."/>
            <person name="Zhou N.-Y."/>
        </authorList>
    </citation>
    <scope>NUCLEOTIDE SEQUENCE [LARGE SCALE GENOMIC DNA]</scope>
    <source>
        <strain evidence="9 10">NEAU-NG30</strain>
    </source>
</reference>
<dbReference type="InterPro" id="IPR049900">
    <property type="entry name" value="PKS_mFAS_DH"/>
</dbReference>
<keyword evidence="2" id="KW-0597">Phosphoprotein</keyword>
<gene>
    <name evidence="9" type="ORF">ABJI51_11930</name>
</gene>
<dbReference type="Pfam" id="PF16197">
    <property type="entry name" value="KAsynt_C_assoc"/>
    <property type="match status" value="1"/>
</dbReference>
<dbReference type="InterPro" id="IPR001031">
    <property type="entry name" value="Thioesterase"/>
</dbReference>
<dbReference type="Pfam" id="PF00698">
    <property type="entry name" value="Acyl_transf_1"/>
    <property type="match status" value="1"/>
</dbReference>
<dbReference type="EMBL" id="JBDZYD010000004">
    <property type="protein sequence ID" value="MEQ0559785.1"/>
    <property type="molecule type" value="Genomic_DNA"/>
</dbReference>
<dbReference type="SMART" id="SM00826">
    <property type="entry name" value="PKS_DH"/>
    <property type="match status" value="1"/>
</dbReference>
<dbReference type="InterPro" id="IPR016036">
    <property type="entry name" value="Malonyl_transacylase_ACP-bd"/>
</dbReference>
<accession>A0ABV0LBW2</accession>
<feature type="active site" description="Proton acceptor; for dehydratase activity" evidence="4">
    <location>
        <position position="975"/>
    </location>
</feature>
<dbReference type="Proteomes" id="UP001440984">
    <property type="component" value="Unassembled WGS sequence"/>
</dbReference>
<evidence type="ECO:0000259" key="7">
    <source>
        <dbReference type="PROSITE" id="PS52004"/>
    </source>
</evidence>
<dbReference type="Pfam" id="PF00975">
    <property type="entry name" value="Thioesterase"/>
    <property type="match status" value="1"/>
</dbReference>
<dbReference type="PROSITE" id="PS50075">
    <property type="entry name" value="CARRIER"/>
    <property type="match status" value="2"/>
</dbReference>
<name>A0ABV0LBW2_9PSEU</name>
<dbReference type="InterPro" id="IPR009081">
    <property type="entry name" value="PP-bd_ACP"/>
</dbReference>
<proteinExistence type="predicted"/>
<evidence type="ECO:0000256" key="5">
    <source>
        <dbReference type="SAM" id="MobiDB-lite"/>
    </source>
</evidence>
<dbReference type="InterPro" id="IPR014043">
    <property type="entry name" value="Acyl_transferase_dom"/>
</dbReference>
<feature type="region of interest" description="N-terminal hotdog fold" evidence="4">
    <location>
        <begin position="945"/>
        <end position="1054"/>
    </location>
</feature>
<dbReference type="InterPro" id="IPR013968">
    <property type="entry name" value="PKS_KR"/>
</dbReference>
<keyword evidence="3" id="KW-0808">Transferase</keyword>
<dbReference type="InterPro" id="IPR042104">
    <property type="entry name" value="PKS_dehydratase_sf"/>
</dbReference>
<dbReference type="InterPro" id="IPR036291">
    <property type="entry name" value="NAD(P)-bd_dom_sf"/>
</dbReference>
<dbReference type="InterPro" id="IPR020806">
    <property type="entry name" value="PKS_PP-bd"/>
</dbReference>
<dbReference type="SMART" id="SM00823">
    <property type="entry name" value="PKS_PP"/>
    <property type="match status" value="3"/>
</dbReference>
<dbReference type="SMART" id="SM00827">
    <property type="entry name" value="PKS_AT"/>
    <property type="match status" value="1"/>
</dbReference>
<dbReference type="Pfam" id="PF14765">
    <property type="entry name" value="PS-DH"/>
    <property type="match status" value="1"/>
</dbReference>
<dbReference type="Pfam" id="PF08659">
    <property type="entry name" value="KR"/>
    <property type="match status" value="1"/>
</dbReference>
<keyword evidence="10" id="KW-1185">Reference proteome</keyword>
<dbReference type="Pfam" id="PF00109">
    <property type="entry name" value="ketoacyl-synt"/>
    <property type="match status" value="1"/>
</dbReference>
<dbReference type="SUPFAM" id="SSF55048">
    <property type="entry name" value="Probable ACP-binding domain of malonyl-CoA ACP transacylase"/>
    <property type="match status" value="1"/>
</dbReference>
<evidence type="ECO:0000256" key="2">
    <source>
        <dbReference type="ARBA" id="ARBA00022553"/>
    </source>
</evidence>
<feature type="domain" description="Carrier" evidence="6">
    <location>
        <begin position="1657"/>
        <end position="1732"/>
    </location>
</feature>
<evidence type="ECO:0000259" key="8">
    <source>
        <dbReference type="PROSITE" id="PS52019"/>
    </source>
</evidence>
<protein>
    <submittedName>
        <fullName evidence="9">SDR family NAD(P)-dependent oxidoreductase</fullName>
    </submittedName>
</protein>
<dbReference type="Gene3D" id="3.40.50.1820">
    <property type="entry name" value="alpha/beta hydrolase"/>
    <property type="match status" value="1"/>
</dbReference>
<dbReference type="SUPFAM" id="SSF47336">
    <property type="entry name" value="ACP-like"/>
    <property type="match status" value="3"/>
</dbReference>
<organism evidence="9 10">
    <name type="scientific">Amycolatopsis melonis</name>
    <dbReference type="NCBI Taxonomy" id="3156488"/>
    <lineage>
        <taxon>Bacteria</taxon>
        <taxon>Bacillati</taxon>
        <taxon>Actinomycetota</taxon>
        <taxon>Actinomycetes</taxon>
        <taxon>Pseudonocardiales</taxon>
        <taxon>Pseudonocardiaceae</taxon>
        <taxon>Amycolatopsis</taxon>
    </lineage>
</organism>
<dbReference type="Gene3D" id="3.40.50.720">
    <property type="entry name" value="NAD(P)-binding Rossmann-like Domain"/>
    <property type="match status" value="1"/>
</dbReference>
<dbReference type="Gene3D" id="3.30.70.250">
    <property type="entry name" value="Malonyl-CoA ACP transacylase, ACP-binding"/>
    <property type="match status" value="1"/>
</dbReference>
<dbReference type="Gene3D" id="3.40.366.10">
    <property type="entry name" value="Malonyl-Coenzyme A Acyl Carrier Protein, domain 2"/>
    <property type="match status" value="1"/>
</dbReference>
<dbReference type="InterPro" id="IPR006162">
    <property type="entry name" value="Ppantetheine_attach_site"/>
</dbReference>
<evidence type="ECO:0000256" key="3">
    <source>
        <dbReference type="ARBA" id="ARBA00022679"/>
    </source>
</evidence>
<dbReference type="InterPro" id="IPR014031">
    <property type="entry name" value="Ketoacyl_synth_C"/>
</dbReference>
<feature type="domain" description="Carrier" evidence="6">
    <location>
        <begin position="1"/>
        <end position="70"/>
    </location>
</feature>
<dbReference type="Gene3D" id="3.10.129.110">
    <property type="entry name" value="Polyketide synthase dehydratase"/>
    <property type="match status" value="1"/>
</dbReference>
<dbReference type="PROSITE" id="PS00012">
    <property type="entry name" value="PHOSPHOPANTETHEINE"/>
    <property type="match status" value="1"/>
</dbReference>
<dbReference type="InterPro" id="IPR049551">
    <property type="entry name" value="PKS_DH_C"/>
</dbReference>
<dbReference type="Pfam" id="PF00550">
    <property type="entry name" value="PP-binding"/>
    <property type="match status" value="2"/>
</dbReference>
<dbReference type="InterPro" id="IPR014030">
    <property type="entry name" value="Ketoacyl_synth_N"/>
</dbReference>
<dbReference type="InterPro" id="IPR057326">
    <property type="entry name" value="KR_dom"/>
</dbReference>
<sequence>MNATAIRAWLLDRLGDVDVDRPLHETGLSSRDAASLAADLGRFTGRTLPVTLVWEHPTITAIAEYLSTEDAAVVTSAVREAGEPIAIVGMGCRLPGGIESPEAFWQFLADGGDAIGDVPPGRWETFAPPEDLAGLPARGGFLGDVAGFDAAFFGITPREAEAMDPQQRILLEVAWAALEHAGIPPSSLRGSRTGVFVGLSATEYGSLTMTGVADVDVWSGTGAAASIAANRLSYLLDLRGPSLTLDTACSSSLVAVHQAVASLRRGESETALAAGVNVLLSPGITAGFHRAGVLAADGRCKPFDAAADGIARGEGCGVLVLKPLRAARRDGDRVLALIRATAVNSDGRSNGLTAPNPAAQAALLREAYAGLDPSTVDYVEAHGTGTPLGDPLEAGALRSVLGRDPRRPLLLGSVKSNLGHLEGAAGMAGLLKVVLAMTHGQLPPTLHFREPNPHIDFTGLRVVAEETPWPRYSGTARAGVSAFGFGGTNAHVVVEEWPPAAFPPRQVGSGPQVFALSGRSAAELRARAGALADWLASSEVPLGPVAGTLAHRREHLPVRGAVVGESREEVVAGLRELAAGHQDVVSGNANYHSRLPAEDRSAAVGRGEVVFVFSGYGSQWPGMGRLFLRSEPAFRAEVDALDPLFAAEAGLSLREALDRENPDLATTQLALFGMQLALAALWRAHGVTPSAVLGHSMGEVAAAVVAGALEVRDGLRVLVTRARLLAEIDHRGQGAMAVVELSADEVAAFPGVEVAVYASPVQCTVSGPADRVDALVAHAEQLGRLARRLPVGGAGHSAAVEPVLGRFREAVAGITPKTPAIPFYSSVFDETPAFDVEYWAANLRRPVRFSQALSAAEGHGVFVEISPHPIALAAVEQTTGRRGLASASKRTDERAAFLTSLARLHVDGRPGLLAARPQTPTAELPGPVWRHERFWPRPRRTGSTHPLLGVHIEHPGGDLWRGDVGIGALPWLADHTVQGTPVLPATGFLELALAAAGPGGCVRDLELREVLPLAEHTSVTTSRTGAEVSVHAKSVRGDWTCHATARIGTDGTPSRPFGEAAGQPVDLYRRLEDLGQSYGPAFRGLRRVVAADGRASASIVLPDHDHPAYTLHPALADACLHALAAAVGEADALHLPLTIGEVVVAGDPRRGVRVDAVLSEASGDGVLGSVQLVDAEDVVLTEFRDVYCRRFRDATLDRLLFETAWQPAGLPAAPKREHRWIVLADDDPGLGAPAARLGDRVALAKLLRDGEPTAVLAVLGSGEAKGSEGAVLGTGKAPDPARAARLAVTLGGVVAELAELPAPPRLWLVTAGAQAVEPGEAGDPDLAAVRGLVRVLAFEHPQLRVTLVDFDAGPDPARLWVGQLRDEVRADGPDDEVAWREGLRYTRRLVRPEPGEPVREPVRDGAYVITGGLGGLGLAAAKWLAERGATRLVLNGRTPRDPGELGAEVRVVPGDIAAPGTAEALVAAAVEGGVPLRGVLHAAGVLADGAAISLDEDALAAVWRPKAIGAWRLHEATAGHDLDWWLVYSSAAALFGSPGQAAYATANAWADALVTWRRAQGLPATAIGWGAWGETGAAAGSANPVLAPLGTEEALAALDIVLSRDTASTGIARVHSETVLELFPRLAERPFFGLFAPRVTSSTWDGFEALRAGPPGRAWVAIEDHLAKLVGDLLGYADVDRTVPLTRLGLDSLSAMRARGAVERDFGLPLPVPLLLRGASLAELAAHLAGQAGLGQPSLAQSVATGPGDAELAGQAGVGQASPARAIVTGSQDAELAAHLAGQAGFGQPSPVRPVTTGPRDAEQTGFGQPSPARLVTTGPRDPAERWVARHWRAVLGGPEPGVHDDFLAAGGDPDRLRAAFAAELESVPEAAQLFATPTVAAMADLLRGELEGHGGGPVRVLRDGVADPVFLFHPAGGPSSVYRELVRLLPEDRPVYGFERIDDEDTVEGKAACYAELVREIQPAGPYRLGGWSFGGCLAYETARRLGGAELVFLIDTILPLPAPGKPAEELLLDRFDRFAEHVSRTYGVPFSVPRADLVRLAEEDQIRWVMDQLAERVPDLGAGVLRHQYESYVDARVAERYTPQRYDGRVLLLRAADPHPLTTTLDPRYLRTDDTLGWDAFCDVEVVRVPGDHVSMIDPPHVTALAAALAAEVR</sequence>
<dbReference type="InterPro" id="IPR016035">
    <property type="entry name" value="Acyl_Trfase/lysoPLipase"/>
</dbReference>
<dbReference type="CDD" id="cd00833">
    <property type="entry name" value="PKS"/>
    <property type="match status" value="1"/>
</dbReference>
<evidence type="ECO:0000259" key="6">
    <source>
        <dbReference type="PROSITE" id="PS50075"/>
    </source>
</evidence>
<evidence type="ECO:0000313" key="9">
    <source>
        <dbReference type="EMBL" id="MEQ0559785.1"/>
    </source>
</evidence>
<evidence type="ECO:0000256" key="1">
    <source>
        <dbReference type="ARBA" id="ARBA00022450"/>
    </source>
</evidence>
<dbReference type="PROSITE" id="PS52019">
    <property type="entry name" value="PKS_MFAS_DH"/>
    <property type="match status" value="1"/>
</dbReference>
<dbReference type="SUPFAM" id="SSF53474">
    <property type="entry name" value="alpha/beta-Hydrolases"/>
    <property type="match status" value="1"/>
</dbReference>
<feature type="region of interest" description="C-terminal hotdog fold" evidence="4">
    <location>
        <begin position="1060"/>
        <end position="1197"/>
    </location>
</feature>
<dbReference type="SUPFAM" id="SSF52151">
    <property type="entry name" value="FabD/lysophospholipase-like"/>
    <property type="match status" value="1"/>
</dbReference>
<feature type="region of interest" description="Disordered" evidence="5">
    <location>
        <begin position="1782"/>
        <end position="1820"/>
    </location>
</feature>
<dbReference type="PANTHER" id="PTHR43775">
    <property type="entry name" value="FATTY ACID SYNTHASE"/>
    <property type="match status" value="1"/>
</dbReference>
<dbReference type="SUPFAM" id="SSF53901">
    <property type="entry name" value="Thiolase-like"/>
    <property type="match status" value="1"/>
</dbReference>
<dbReference type="InterPro" id="IPR050091">
    <property type="entry name" value="PKS_NRPS_Biosynth_Enz"/>
</dbReference>
<dbReference type="InterPro" id="IPR036736">
    <property type="entry name" value="ACP-like_sf"/>
</dbReference>
<dbReference type="PANTHER" id="PTHR43775:SF37">
    <property type="entry name" value="SI:DKEY-61P9.11"/>
    <property type="match status" value="1"/>
</dbReference>
<comment type="caution">
    <text evidence="9">The sequence shown here is derived from an EMBL/GenBank/DDBJ whole genome shotgun (WGS) entry which is preliminary data.</text>
</comment>
<dbReference type="PROSITE" id="PS00606">
    <property type="entry name" value="KS3_1"/>
    <property type="match status" value="1"/>
</dbReference>
<dbReference type="InterPro" id="IPR020841">
    <property type="entry name" value="PKS_Beta-ketoAc_synthase_dom"/>
</dbReference>
<evidence type="ECO:0000313" key="10">
    <source>
        <dbReference type="Proteomes" id="UP001440984"/>
    </source>
</evidence>
<feature type="active site" description="Proton donor; for dehydratase activity" evidence="4">
    <location>
        <position position="1117"/>
    </location>
</feature>
<dbReference type="SUPFAM" id="SSF51735">
    <property type="entry name" value="NAD(P)-binding Rossmann-fold domains"/>
    <property type="match status" value="2"/>
</dbReference>
<dbReference type="InterPro" id="IPR020807">
    <property type="entry name" value="PKS_DH"/>
</dbReference>
<dbReference type="SMART" id="SM00822">
    <property type="entry name" value="PKS_KR"/>
    <property type="match status" value="1"/>
</dbReference>
<dbReference type="Pfam" id="PF02801">
    <property type="entry name" value="Ketoacyl-synt_C"/>
    <property type="match status" value="1"/>
</dbReference>
<feature type="domain" description="Ketosynthase family 3 (KS3)" evidence="7">
    <location>
        <begin position="82"/>
        <end position="496"/>
    </location>
</feature>
<evidence type="ECO:0000256" key="4">
    <source>
        <dbReference type="PROSITE-ProRule" id="PRU01363"/>
    </source>
</evidence>
<dbReference type="InterPro" id="IPR016039">
    <property type="entry name" value="Thiolase-like"/>
</dbReference>
<dbReference type="InterPro" id="IPR001227">
    <property type="entry name" value="Ac_transferase_dom_sf"/>
</dbReference>
<dbReference type="PROSITE" id="PS52004">
    <property type="entry name" value="KS3_2"/>
    <property type="match status" value="1"/>
</dbReference>
<dbReference type="InterPro" id="IPR018201">
    <property type="entry name" value="Ketoacyl_synth_AS"/>
</dbReference>
<dbReference type="InterPro" id="IPR029058">
    <property type="entry name" value="AB_hydrolase_fold"/>
</dbReference>
<dbReference type="Gene3D" id="3.40.47.10">
    <property type="match status" value="1"/>
</dbReference>
<dbReference type="InterPro" id="IPR049552">
    <property type="entry name" value="PKS_DH_N"/>
</dbReference>